<feature type="compositionally biased region" description="Basic and acidic residues" evidence="1">
    <location>
        <begin position="45"/>
        <end position="64"/>
    </location>
</feature>
<reference evidence="2" key="1">
    <citation type="submission" date="2023-03" db="EMBL/GenBank/DDBJ databases">
        <title>Massive genome expansion in bonnet fungi (Mycena s.s.) driven by repeated elements and novel gene families across ecological guilds.</title>
        <authorList>
            <consortium name="Lawrence Berkeley National Laboratory"/>
            <person name="Harder C.B."/>
            <person name="Miyauchi S."/>
            <person name="Viragh M."/>
            <person name="Kuo A."/>
            <person name="Thoen E."/>
            <person name="Andreopoulos B."/>
            <person name="Lu D."/>
            <person name="Skrede I."/>
            <person name="Drula E."/>
            <person name="Henrissat B."/>
            <person name="Morin E."/>
            <person name="Kohler A."/>
            <person name="Barry K."/>
            <person name="LaButti K."/>
            <person name="Morin E."/>
            <person name="Salamov A."/>
            <person name="Lipzen A."/>
            <person name="Mereny Z."/>
            <person name="Hegedus B."/>
            <person name="Baldrian P."/>
            <person name="Stursova M."/>
            <person name="Weitz H."/>
            <person name="Taylor A."/>
            <person name="Grigoriev I.V."/>
            <person name="Nagy L.G."/>
            <person name="Martin F."/>
            <person name="Kauserud H."/>
        </authorList>
    </citation>
    <scope>NUCLEOTIDE SEQUENCE</scope>
    <source>
        <strain evidence="2">CBHHK002</strain>
    </source>
</reference>
<evidence type="ECO:0000256" key="1">
    <source>
        <dbReference type="SAM" id="MobiDB-lite"/>
    </source>
</evidence>
<comment type="caution">
    <text evidence="2">The sequence shown here is derived from an EMBL/GenBank/DDBJ whole genome shotgun (WGS) entry which is preliminary data.</text>
</comment>
<dbReference type="AlphaFoldDB" id="A0AAD6Z9C0"/>
<dbReference type="EMBL" id="JARIHO010000070">
    <property type="protein sequence ID" value="KAJ7312710.1"/>
    <property type="molecule type" value="Genomic_DNA"/>
</dbReference>
<sequence length="155" mass="17163">MRPTAINAMYKIATPFEPGGAFDSQTGSQEYVKELYNAAGVSVHVPEHSKQPPKQKSRDVRVNEEPEAEELEDLRAELEKTKAELEETKAELEKSKTELEETKRDLHRAQRNAEQWHNAATKAAAAVERVAKQVAVANQVTAAGEALNVIEVAED</sequence>
<proteinExistence type="predicted"/>
<feature type="region of interest" description="Disordered" evidence="1">
    <location>
        <begin position="42"/>
        <end position="74"/>
    </location>
</feature>
<name>A0AAD6Z9C0_9AGAR</name>
<protein>
    <submittedName>
        <fullName evidence="2">Uncharacterized protein</fullName>
    </submittedName>
</protein>
<organism evidence="2 3">
    <name type="scientific">Mycena albidolilacea</name>
    <dbReference type="NCBI Taxonomy" id="1033008"/>
    <lineage>
        <taxon>Eukaryota</taxon>
        <taxon>Fungi</taxon>
        <taxon>Dikarya</taxon>
        <taxon>Basidiomycota</taxon>
        <taxon>Agaricomycotina</taxon>
        <taxon>Agaricomycetes</taxon>
        <taxon>Agaricomycetidae</taxon>
        <taxon>Agaricales</taxon>
        <taxon>Marasmiineae</taxon>
        <taxon>Mycenaceae</taxon>
        <taxon>Mycena</taxon>
    </lineage>
</organism>
<gene>
    <name evidence="2" type="ORF">DFH08DRAFT_943509</name>
</gene>
<evidence type="ECO:0000313" key="3">
    <source>
        <dbReference type="Proteomes" id="UP001218218"/>
    </source>
</evidence>
<evidence type="ECO:0000313" key="2">
    <source>
        <dbReference type="EMBL" id="KAJ7312710.1"/>
    </source>
</evidence>
<accession>A0AAD6Z9C0</accession>
<keyword evidence="3" id="KW-1185">Reference proteome</keyword>
<dbReference type="Proteomes" id="UP001218218">
    <property type="component" value="Unassembled WGS sequence"/>
</dbReference>